<dbReference type="Ensembl" id="ENSPMAT00000004628.1">
    <property type="protein sequence ID" value="ENSPMAP00000004609.1"/>
    <property type="gene ID" value="ENSPMAG00000004201.1"/>
</dbReference>
<dbReference type="GO" id="GO:0005739">
    <property type="term" value="C:mitochondrion"/>
    <property type="evidence" value="ECO:0007669"/>
    <property type="project" value="UniProtKB-SubCell"/>
</dbReference>
<dbReference type="FunFam" id="3.40.50.12710:FF:000001">
    <property type="entry name" value="Protein arginine methyltransferase NDUFAF7"/>
    <property type="match status" value="1"/>
</dbReference>
<comment type="function">
    <text evidence="8">Arginine methyltransferase involved in the assembly or stability of mitochondrial NADH:ubiquinone oxidoreductase complex (complex I). Acts by mediating symmetric dimethylation of 'Arg-118' of NDUFS2 after it assembles into the complex I, stabilizing the early intermediate complex.</text>
</comment>
<dbReference type="GO" id="GO:0032259">
    <property type="term" value="P:methylation"/>
    <property type="evidence" value="ECO:0007669"/>
    <property type="project" value="UniProtKB-KW"/>
</dbReference>
<evidence type="ECO:0000256" key="6">
    <source>
        <dbReference type="ARBA" id="ARBA00023128"/>
    </source>
</evidence>
<dbReference type="OMA" id="YYHPQRN"/>
<dbReference type="PANTHER" id="PTHR12049:SF7">
    <property type="entry name" value="PROTEIN ARGININE METHYLTRANSFERASE NDUFAF7, MITOCHONDRIAL"/>
    <property type="match status" value="1"/>
</dbReference>
<dbReference type="GO" id="GO:0043009">
    <property type="term" value="P:chordate embryonic development"/>
    <property type="evidence" value="ECO:0007669"/>
    <property type="project" value="Ensembl"/>
</dbReference>
<reference evidence="11" key="1">
    <citation type="submission" date="2025-08" db="UniProtKB">
        <authorList>
            <consortium name="Ensembl"/>
        </authorList>
    </citation>
    <scope>IDENTIFICATION</scope>
</reference>
<evidence type="ECO:0000256" key="1">
    <source>
        <dbReference type="ARBA" id="ARBA00004173"/>
    </source>
</evidence>
<evidence type="ECO:0000313" key="11">
    <source>
        <dbReference type="Ensembl" id="ENSPMAP00000004609.1"/>
    </source>
</evidence>
<keyword evidence="3 9" id="KW-0489">Methyltransferase</keyword>
<comment type="subcellular location">
    <subcellularLocation>
        <location evidence="1 9">Mitochondrion</location>
    </subcellularLocation>
</comment>
<keyword evidence="6 9" id="KW-0496">Mitochondrion</keyword>
<comment type="catalytic activity">
    <reaction evidence="7 9">
        <text>L-arginyl-[protein] + 2 S-adenosyl-L-methionine = N(omega),N(omega)'-dimethyl-L-arginyl-[protein] + 2 S-adenosyl-L-homocysteine + 2 H(+)</text>
        <dbReference type="Rhea" id="RHEA:48108"/>
        <dbReference type="Rhea" id="RHEA-COMP:10532"/>
        <dbReference type="Rhea" id="RHEA-COMP:11992"/>
        <dbReference type="ChEBI" id="CHEBI:15378"/>
        <dbReference type="ChEBI" id="CHEBI:29965"/>
        <dbReference type="ChEBI" id="CHEBI:57856"/>
        <dbReference type="ChEBI" id="CHEBI:59789"/>
        <dbReference type="ChEBI" id="CHEBI:88221"/>
        <dbReference type="EC" id="2.1.1.320"/>
    </reaction>
</comment>
<dbReference type="InterPro" id="IPR003788">
    <property type="entry name" value="NDUFAF7"/>
</dbReference>
<proteinExistence type="inferred from homology"/>
<evidence type="ECO:0000256" key="3">
    <source>
        <dbReference type="ARBA" id="ARBA00022603"/>
    </source>
</evidence>
<evidence type="ECO:0000256" key="2">
    <source>
        <dbReference type="ARBA" id="ARBA00005891"/>
    </source>
</evidence>
<dbReference type="GO" id="GO:0035243">
    <property type="term" value="F:protein-arginine omega-N symmetric methyltransferase activity"/>
    <property type="evidence" value="ECO:0007669"/>
    <property type="project" value="UniProtKB-EC"/>
</dbReference>
<dbReference type="Pfam" id="PF02636">
    <property type="entry name" value="Methyltransf_28"/>
    <property type="match status" value="1"/>
</dbReference>
<evidence type="ECO:0000256" key="10">
    <source>
        <dbReference type="SAM" id="MobiDB-lite"/>
    </source>
</evidence>
<evidence type="ECO:0000256" key="9">
    <source>
        <dbReference type="RuleBase" id="RU364114"/>
    </source>
</evidence>
<sequence>TARLMQIKPTFFYCTINSVKCHISGLQLSWKIHPESGVEVTPMLKHLVSKIKATGPISTAEYMREVLTNPAKGYYIHHDMLGERGDFVTSPEISQIFGELVAVWCVSEWVVAGRPPSLRLVELGPGRGSLASDMLRVVEQLRQVLDKTEVALNLVEVSSTLSEVQEQVLIGTTQDQQTNLDSHTQRESSTYKQRVTRSGIPVCWHRNLQDVPEGFTFFVAHEFFDALPIHTFKKTERGWREVMVDIDPELPFGLRFVMAPTPSLASSALVQAGEVREHVEVCPEAAVLVANLAKRVAAHGGGALIADYGHEGTGTDTFRGFRGHKPHHVLCAPGLADLTADVDFAYLRRAGEGHDVTCLGPIAQRDFLQNMGIDLRLKILLRNAGDPETRQRLLAGYEMLMSPEKMGTRFKFFSLVPSARLLPGPTQESTKSPAPPPVPGFSELVMK</sequence>
<evidence type="ECO:0000256" key="5">
    <source>
        <dbReference type="ARBA" id="ARBA00022946"/>
    </source>
</evidence>
<feature type="region of interest" description="Disordered" evidence="10">
    <location>
        <begin position="423"/>
        <end position="447"/>
    </location>
</feature>
<name>S4RHC7_PETMA</name>
<dbReference type="PANTHER" id="PTHR12049">
    <property type="entry name" value="PROTEIN ARGININE METHYLTRANSFERASE NDUFAF7, MITOCHONDRIAL"/>
    <property type="match status" value="1"/>
</dbReference>
<evidence type="ECO:0000256" key="8">
    <source>
        <dbReference type="ARBA" id="ARBA00054758"/>
    </source>
</evidence>
<keyword evidence="5" id="KW-0809">Transit peptide</keyword>
<dbReference type="EC" id="2.1.1.320" evidence="9"/>
<dbReference type="InterPro" id="IPR038375">
    <property type="entry name" value="NDUFAF7_sf"/>
</dbReference>
<dbReference type="SUPFAM" id="SSF53335">
    <property type="entry name" value="S-adenosyl-L-methionine-dependent methyltransferases"/>
    <property type="match status" value="1"/>
</dbReference>
<dbReference type="STRING" id="7757.ENSPMAP00000004609"/>
<dbReference type="GO" id="GO:0032981">
    <property type="term" value="P:mitochondrial respiratory chain complex I assembly"/>
    <property type="evidence" value="ECO:0007669"/>
    <property type="project" value="Ensembl"/>
</dbReference>
<accession>S4RHC7</accession>
<dbReference type="HOGENOM" id="CLU_024840_3_1_1"/>
<keyword evidence="4 9" id="KW-0808">Transferase</keyword>
<dbReference type="GeneTree" id="ENSGT00390000001588"/>
<comment type="similarity">
    <text evidence="2 9">Belongs to the NDUFAF7 family.</text>
</comment>
<organism evidence="11">
    <name type="scientific">Petromyzon marinus</name>
    <name type="common">Sea lamprey</name>
    <dbReference type="NCBI Taxonomy" id="7757"/>
    <lineage>
        <taxon>Eukaryota</taxon>
        <taxon>Metazoa</taxon>
        <taxon>Chordata</taxon>
        <taxon>Craniata</taxon>
        <taxon>Vertebrata</taxon>
        <taxon>Cyclostomata</taxon>
        <taxon>Hyperoartia</taxon>
        <taxon>Petromyzontiformes</taxon>
        <taxon>Petromyzontidae</taxon>
        <taxon>Petromyzon</taxon>
    </lineage>
</organism>
<dbReference type="InterPro" id="IPR029063">
    <property type="entry name" value="SAM-dependent_MTases_sf"/>
</dbReference>
<dbReference type="AlphaFoldDB" id="S4RHC7"/>
<dbReference type="Gene3D" id="3.40.50.12710">
    <property type="match status" value="1"/>
</dbReference>
<evidence type="ECO:0000256" key="4">
    <source>
        <dbReference type="ARBA" id="ARBA00022679"/>
    </source>
</evidence>
<reference evidence="11" key="2">
    <citation type="submission" date="2025-09" db="UniProtKB">
        <authorList>
            <consortium name="Ensembl"/>
        </authorList>
    </citation>
    <scope>IDENTIFICATION</scope>
</reference>
<protein>
    <recommendedName>
        <fullName evidence="9">Protein arginine methyltransferase NDUFAF7</fullName>
        <ecNumber evidence="9">2.1.1.320</ecNumber>
    </recommendedName>
</protein>
<evidence type="ECO:0000256" key="7">
    <source>
        <dbReference type="ARBA" id="ARBA00048612"/>
    </source>
</evidence>